<evidence type="ECO:0000313" key="2">
    <source>
        <dbReference type="Proteomes" id="UP001163321"/>
    </source>
</evidence>
<dbReference type="EMBL" id="CM047592">
    <property type="protein sequence ID" value="KAI9918182.1"/>
    <property type="molecule type" value="Genomic_DNA"/>
</dbReference>
<protein>
    <submittedName>
        <fullName evidence="1">Uncharacterized protein</fullName>
    </submittedName>
</protein>
<gene>
    <name evidence="1" type="ORF">PsorP6_012792</name>
</gene>
<keyword evidence="2" id="KW-1185">Reference proteome</keyword>
<evidence type="ECO:0000313" key="1">
    <source>
        <dbReference type="EMBL" id="KAI9918182.1"/>
    </source>
</evidence>
<dbReference type="Proteomes" id="UP001163321">
    <property type="component" value="Chromosome 13"/>
</dbReference>
<accession>A0ACC0WHX0</accession>
<organism evidence="1 2">
    <name type="scientific">Peronosclerospora sorghi</name>
    <dbReference type="NCBI Taxonomy" id="230839"/>
    <lineage>
        <taxon>Eukaryota</taxon>
        <taxon>Sar</taxon>
        <taxon>Stramenopiles</taxon>
        <taxon>Oomycota</taxon>
        <taxon>Peronosporomycetes</taxon>
        <taxon>Peronosporales</taxon>
        <taxon>Peronosporaceae</taxon>
        <taxon>Peronosclerospora</taxon>
    </lineage>
</organism>
<proteinExistence type="predicted"/>
<reference evidence="1 2" key="1">
    <citation type="journal article" date="2022" name="bioRxiv">
        <title>The genome of the oomycete Peronosclerospora sorghi, a cosmopolitan pathogen of maize and sorghum, is inflated with dispersed pseudogenes.</title>
        <authorList>
            <person name="Fletcher K."/>
            <person name="Martin F."/>
            <person name="Isakeit T."/>
            <person name="Cavanaugh K."/>
            <person name="Magill C."/>
            <person name="Michelmore R."/>
        </authorList>
    </citation>
    <scope>NUCLEOTIDE SEQUENCE [LARGE SCALE GENOMIC DNA]</scope>
    <source>
        <strain evidence="1">P6</strain>
    </source>
</reference>
<comment type="caution">
    <text evidence="1">The sequence shown here is derived from an EMBL/GenBank/DDBJ whole genome shotgun (WGS) entry which is preliminary data.</text>
</comment>
<name>A0ACC0WHX0_9STRA</name>
<sequence length="240" mass="27420">MTKSLLFIVLALLAVSCSGADSTTRKPAQSEMASPAHDPTVRQDNRMIRANGGADEMDAEDRDFMRTIIRYIKSHRFEQKETRKREAVQRLIKSGNADARKLFKTGAFLSRVYSLGSRDLYRSYVEYLEAKVKRIDGLITSARKNNWKGWMKKLITVLARSKRFKILLQFGVTVKDVTNKGSQDAYKMFLLKKQGTILRLVDRRLVNLGECYTSNTKDYETKDDFLAGPETVLDDGVLLY</sequence>